<gene>
    <name evidence="2" type="ORF">BDW42DRAFT_174170</name>
</gene>
<evidence type="ECO:0008006" key="4">
    <source>
        <dbReference type="Google" id="ProtNLM"/>
    </source>
</evidence>
<dbReference type="EMBL" id="KZ559570">
    <property type="protein sequence ID" value="PLN78809.1"/>
    <property type="molecule type" value="Genomic_DNA"/>
</dbReference>
<dbReference type="Proteomes" id="UP000235023">
    <property type="component" value="Unassembled WGS sequence"/>
</dbReference>
<sequence>MDGVDLQHLTDQGGGAGRDVGRHVEVAGGDLLEEGGDVVVIEGQTADQQHVEDDTATPDVDLGPGVELAGDDLGGGVVGAAAAGLEEVAVGHDVAEAEIGDLDVFLAVDEEVLGLEVAVDDLVAMAVLHGADDLLEELAGLGVVAAAPLDEVVEQLALGVLEDHDDVGLGGDDGVEFDDVGMAQQLQVLDLAFDAAHHVAGKELAPGDDLEGDLPATGLVNRQLHLAKGAFAQNPDGLILIQPLHIPGRRRGRGGRRVRQPRGDGTGAVALALGLGDAVSISISIWISGIPFQGG</sequence>
<evidence type="ECO:0000256" key="1">
    <source>
        <dbReference type="SAM" id="MobiDB-lite"/>
    </source>
</evidence>
<keyword evidence="3" id="KW-1185">Reference proteome</keyword>
<name>A0A2J5HNJ0_9EURO</name>
<protein>
    <recommendedName>
        <fullName evidence="4">NAD-specific glutamate dehydrogenase-domain-containing protein</fullName>
    </recommendedName>
</protein>
<proteinExistence type="predicted"/>
<dbReference type="AlphaFoldDB" id="A0A2J5HNJ0"/>
<evidence type="ECO:0000313" key="2">
    <source>
        <dbReference type="EMBL" id="PLN78809.1"/>
    </source>
</evidence>
<evidence type="ECO:0000313" key="3">
    <source>
        <dbReference type="Proteomes" id="UP000235023"/>
    </source>
</evidence>
<organism evidence="2 3">
    <name type="scientific">Aspergillus taichungensis</name>
    <dbReference type="NCBI Taxonomy" id="482145"/>
    <lineage>
        <taxon>Eukaryota</taxon>
        <taxon>Fungi</taxon>
        <taxon>Dikarya</taxon>
        <taxon>Ascomycota</taxon>
        <taxon>Pezizomycotina</taxon>
        <taxon>Eurotiomycetes</taxon>
        <taxon>Eurotiomycetidae</taxon>
        <taxon>Eurotiales</taxon>
        <taxon>Aspergillaceae</taxon>
        <taxon>Aspergillus</taxon>
        <taxon>Aspergillus subgen. Circumdati</taxon>
    </lineage>
</organism>
<reference evidence="3" key="1">
    <citation type="submission" date="2017-12" db="EMBL/GenBank/DDBJ databases">
        <authorList>
            <consortium name="DOE Joint Genome Institute"/>
            <person name="Mondo S.J."/>
            <person name="Kjaerbolling I."/>
            <person name="Vesth T.C."/>
            <person name="Frisvad J.C."/>
            <person name="Nybo J.L."/>
            <person name="Theobald S."/>
            <person name="Kuo A."/>
            <person name="Bowyer P."/>
            <person name="Matsuda Y."/>
            <person name="Lyhne E.K."/>
            <person name="Kogle M.E."/>
            <person name="Clum A."/>
            <person name="Lipzen A."/>
            <person name="Salamov A."/>
            <person name="Ngan C.Y."/>
            <person name="Daum C."/>
            <person name="Chiniquy J."/>
            <person name="Barry K."/>
            <person name="LaButti K."/>
            <person name="Haridas S."/>
            <person name="Simmons B.A."/>
            <person name="Magnuson J.K."/>
            <person name="Mortensen U.H."/>
            <person name="Larsen T.O."/>
            <person name="Grigoriev I.V."/>
            <person name="Baker S.E."/>
            <person name="Andersen M.R."/>
            <person name="Nordberg H.P."/>
            <person name="Cantor M.N."/>
            <person name="Hua S.X."/>
        </authorList>
    </citation>
    <scope>NUCLEOTIDE SEQUENCE [LARGE SCALE GENOMIC DNA]</scope>
    <source>
        <strain evidence="3">IBT 19404</strain>
    </source>
</reference>
<accession>A0A2J5HNJ0</accession>
<feature type="region of interest" description="Disordered" evidence="1">
    <location>
        <begin position="1"/>
        <end position="20"/>
    </location>
</feature>